<dbReference type="EMBL" id="MCGE01000009">
    <property type="protein sequence ID" value="ORZ18007.1"/>
    <property type="molecule type" value="Genomic_DNA"/>
</dbReference>
<keyword evidence="3" id="KW-0539">Nucleus</keyword>
<sequence length="408" mass="46648">MHDHDQLLVASWKDITLERFQHYWRNGKPAMIQDTMERSQIAWTPDFFCAKYGKQRIDAIDCHTTKVTKMTINDFFKQYMETNYQSRVLKIKDWPPGADFQTKCPLMYKDFMAMLPVPEYCAATGVYNLSNRLPDQYIKPDLGPKMFIAYGLDPTDTACQVGTTNLHCDMTDAVNVMCHAQKTQYYDMNDNNKTYDIGVSSSPGKAAAVWDIFSFSDLPYLRLFVGELLKEKEEQSTSMSKKISKLDPIHGQWIYLTEQHLQRLKTKYNVEPWRLYQNPGDAIYIPAGCAHQVANYCNAIKCAYDFVSPENINRSSTITQQFGRAKQEDVLQLKTTLLYTWLSVYKASQDLYPSPPADDDSSCLSPYHTDGTNQVAGKKRKHGKHENDGTSKKCKGSGNHECSPTDDL</sequence>
<reference evidence="6 7" key="1">
    <citation type="submission" date="2016-07" db="EMBL/GenBank/DDBJ databases">
        <title>Pervasive Adenine N6-methylation of Active Genes in Fungi.</title>
        <authorList>
            <consortium name="DOE Joint Genome Institute"/>
            <person name="Mondo S.J."/>
            <person name="Dannebaum R.O."/>
            <person name="Kuo R.C."/>
            <person name="Labutti K."/>
            <person name="Haridas S."/>
            <person name="Kuo A."/>
            <person name="Salamov A."/>
            <person name="Ahrendt S.R."/>
            <person name="Lipzen A."/>
            <person name="Sullivan W."/>
            <person name="Andreopoulos W.B."/>
            <person name="Clum A."/>
            <person name="Lindquist E."/>
            <person name="Daum C."/>
            <person name="Ramamoorthy G.K."/>
            <person name="Gryganskyi A."/>
            <person name="Culley D."/>
            <person name="Magnuson J.K."/>
            <person name="James T.Y."/>
            <person name="O'Malley M.A."/>
            <person name="Stajich J.E."/>
            <person name="Spatafora J.W."/>
            <person name="Visel A."/>
            <person name="Grigoriev I.V."/>
        </authorList>
    </citation>
    <scope>NUCLEOTIDE SEQUENCE [LARGE SCALE GENOMIC DNA]</scope>
    <source>
        <strain evidence="6 7">NRRL 1336</strain>
    </source>
</reference>
<dbReference type="SMART" id="SM00558">
    <property type="entry name" value="JmjC"/>
    <property type="match status" value="1"/>
</dbReference>
<keyword evidence="2" id="KW-0479">Metal-binding</keyword>
<evidence type="ECO:0000313" key="6">
    <source>
        <dbReference type="EMBL" id="ORZ18007.1"/>
    </source>
</evidence>
<evidence type="ECO:0000256" key="2">
    <source>
        <dbReference type="ARBA" id="ARBA00022723"/>
    </source>
</evidence>
<dbReference type="GO" id="GO:0032454">
    <property type="term" value="F:histone H3K9 demethylase activity"/>
    <property type="evidence" value="ECO:0007669"/>
    <property type="project" value="InterPro"/>
</dbReference>
<dbReference type="GO" id="GO:0000785">
    <property type="term" value="C:chromatin"/>
    <property type="evidence" value="ECO:0007669"/>
    <property type="project" value="TreeGrafter"/>
</dbReference>
<dbReference type="SUPFAM" id="SSF51197">
    <property type="entry name" value="Clavaminate synthase-like"/>
    <property type="match status" value="1"/>
</dbReference>
<feature type="region of interest" description="Disordered" evidence="4">
    <location>
        <begin position="356"/>
        <end position="408"/>
    </location>
</feature>
<dbReference type="InterPro" id="IPR045109">
    <property type="entry name" value="LSDs-like"/>
</dbReference>
<evidence type="ECO:0000313" key="7">
    <source>
        <dbReference type="Proteomes" id="UP000193560"/>
    </source>
</evidence>
<dbReference type="AlphaFoldDB" id="A0A1X2IKG2"/>
<accession>A0A1X2IKG2</accession>
<dbReference type="Gene3D" id="2.60.120.650">
    <property type="entry name" value="Cupin"/>
    <property type="match status" value="1"/>
</dbReference>
<evidence type="ECO:0000256" key="3">
    <source>
        <dbReference type="ARBA" id="ARBA00023242"/>
    </source>
</evidence>
<dbReference type="InterPro" id="IPR003347">
    <property type="entry name" value="JmjC_dom"/>
</dbReference>
<dbReference type="Pfam" id="PF02373">
    <property type="entry name" value="JmjC"/>
    <property type="match status" value="1"/>
</dbReference>
<dbReference type="GO" id="GO:0031490">
    <property type="term" value="F:chromatin DNA binding"/>
    <property type="evidence" value="ECO:0007669"/>
    <property type="project" value="TreeGrafter"/>
</dbReference>
<evidence type="ECO:0000256" key="4">
    <source>
        <dbReference type="SAM" id="MobiDB-lite"/>
    </source>
</evidence>
<dbReference type="Proteomes" id="UP000193560">
    <property type="component" value="Unassembled WGS sequence"/>
</dbReference>
<comment type="caution">
    <text evidence="6">The sequence shown here is derived from an EMBL/GenBank/DDBJ whole genome shotgun (WGS) entry which is preliminary data.</text>
</comment>
<dbReference type="GO" id="GO:0003712">
    <property type="term" value="F:transcription coregulator activity"/>
    <property type="evidence" value="ECO:0007669"/>
    <property type="project" value="TreeGrafter"/>
</dbReference>
<dbReference type="GO" id="GO:0000118">
    <property type="term" value="C:histone deacetylase complex"/>
    <property type="evidence" value="ECO:0007669"/>
    <property type="project" value="TreeGrafter"/>
</dbReference>
<dbReference type="PROSITE" id="PS51184">
    <property type="entry name" value="JMJC"/>
    <property type="match status" value="1"/>
</dbReference>
<proteinExistence type="predicted"/>
<dbReference type="PANTHER" id="PTHR12549:SF38">
    <property type="entry name" value="JMJC DOMAIN-CONTAINING HISTONE DEMETHYLASE 2, ISOFORM A"/>
    <property type="match status" value="1"/>
</dbReference>
<name>A0A1X2IKG2_9FUNG</name>
<organism evidence="6 7">
    <name type="scientific">Absidia repens</name>
    <dbReference type="NCBI Taxonomy" id="90262"/>
    <lineage>
        <taxon>Eukaryota</taxon>
        <taxon>Fungi</taxon>
        <taxon>Fungi incertae sedis</taxon>
        <taxon>Mucoromycota</taxon>
        <taxon>Mucoromycotina</taxon>
        <taxon>Mucoromycetes</taxon>
        <taxon>Mucorales</taxon>
        <taxon>Cunninghamellaceae</taxon>
        <taxon>Absidia</taxon>
    </lineage>
</organism>
<protein>
    <recommendedName>
        <fullName evidence="5">JmjC domain-containing protein</fullName>
    </recommendedName>
</protein>
<evidence type="ECO:0000256" key="1">
    <source>
        <dbReference type="ARBA" id="ARBA00004123"/>
    </source>
</evidence>
<feature type="domain" description="JmjC" evidence="5">
    <location>
        <begin position="122"/>
        <end position="323"/>
    </location>
</feature>
<gene>
    <name evidence="6" type="ORF">BCR42DRAFT_325368</name>
</gene>
<dbReference type="GO" id="GO:0006357">
    <property type="term" value="P:regulation of transcription by RNA polymerase II"/>
    <property type="evidence" value="ECO:0007669"/>
    <property type="project" value="TreeGrafter"/>
</dbReference>
<dbReference type="OrthoDB" id="1667110at2759"/>
<comment type="subcellular location">
    <subcellularLocation>
        <location evidence="1">Nucleus</location>
    </subcellularLocation>
</comment>
<dbReference type="STRING" id="90262.A0A1X2IKG2"/>
<dbReference type="PANTHER" id="PTHR12549">
    <property type="entry name" value="JMJC DOMAIN-CONTAINING HISTONE DEMETHYLATION PROTEIN"/>
    <property type="match status" value="1"/>
</dbReference>
<evidence type="ECO:0000259" key="5">
    <source>
        <dbReference type="PROSITE" id="PS51184"/>
    </source>
</evidence>
<keyword evidence="7" id="KW-1185">Reference proteome</keyword>
<dbReference type="GO" id="GO:0046872">
    <property type="term" value="F:metal ion binding"/>
    <property type="evidence" value="ECO:0007669"/>
    <property type="project" value="UniProtKB-KW"/>
</dbReference>